<feature type="compositionally biased region" description="Acidic residues" evidence="1">
    <location>
        <begin position="287"/>
        <end position="313"/>
    </location>
</feature>
<proteinExistence type="predicted"/>
<accession>A0A388KPV2</accession>
<feature type="region of interest" description="Disordered" evidence="1">
    <location>
        <begin position="357"/>
        <end position="416"/>
    </location>
</feature>
<feature type="region of interest" description="Disordered" evidence="1">
    <location>
        <begin position="269"/>
        <end position="334"/>
    </location>
</feature>
<sequence>MAKGGPASVVHDGGGGGCASAAAKPQVFMAGRKKRKKLVGFPTWPPSCGVAGDGVEWKEAEEEDETEEEDGTGAGVHGHGPSPGELGEIGPQDRFGRPSMGEGARRTKKRKTMKDVREDGNVAETSGDAADAPASERESMEWPRRRRWRRRPVSGHAAQHFANGVRRWAEKDEARGRGCGESTWRHSLEPVEKKRKRRDDDEPDVGGFCKYRRGNEQDMDGPAAAESGSLGDAAAAFVDSGTNYPVDGLKVRSCKRRWSGSDVVEGGVKRRQVGGEGARVEERAIDGEETDREDGEEEEEEEEEEEGVAGDDCDERKRMLRRRRRTSDGAEEETCVLGRRKAKRACIRQEVEEMHDGATAVPMESEASGWNSYGGRMGEKTGKRCRRGGSEEDDKPSIVRRRVATQAEEGWGDRRPGSAFARLAKRLREMQVWGLERDNDGEIALPAAKESSAMEQEYDQRRKRLKRGEGWQENGREETYAPVSEPTEGHVCGGMAGNACAMTGNAGVMAANAAKTRGGAGEKQKDKDGGKKDGGHVVCGWGMTMTRCERMADGSRGQVLAGKETGGDWGQVLAGKETGGDWGHVLARKEKRGDWPARKRRRGRGGGENTSNVSAESDDEER</sequence>
<feature type="region of interest" description="Disordered" evidence="1">
    <location>
        <begin position="444"/>
        <end position="487"/>
    </location>
</feature>
<dbReference type="EMBL" id="BFEA01000158">
    <property type="protein sequence ID" value="GBG72076.1"/>
    <property type="molecule type" value="Genomic_DNA"/>
</dbReference>
<feature type="compositionally biased region" description="Basic residues" evidence="1">
    <location>
        <begin position="144"/>
        <end position="153"/>
    </location>
</feature>
<organism evidence="2 3">
    <name type="scientific">Chara braunii</name>
    <name type="common">Braun's stonewort</name>
    <dbReference type="NCBI Taxonomy" id="69332"/>
    <lineage>
        <taxon>Eukaryota</taxon>
        <taxon>Viridiplantae</taxon>
        <taxon>Streptophyta</taxon>
        <taxon>Charophyceae</taxon>
        <taxon>Charales</taxon>
        <taxon>Characeae</taxon>
        <taxon>Chara</taxon>
    </lineage>
</organism>
<feature type="compositionally biased region" description="Basic and acidic residues" evidence="1">
    <location>
        <begin position="587"/>
        <end position="597"/>
    </location>
</feature>
<reference evidence="2 3" key="1">
    <citation type="journal article" date="2018" name="Cell">
        <title>The Chara Genome: Secondary Complexity and Implications for Plant Terrestrialization.</title>
        <authorList>
            <person name="Nishiyama T."/>
            <person name="Sakayama H."/>
            <person name="Vries J.D."/>
            <person name="Buschmann H."/>
            <person name="Saint-Marcoux D."/>
            <person name="Ullrich K.K."/>
            <person name="Haas F.B."/>
            <person name="Vanderstraeten L."/>
            <person name="Becker D."/>
            <person name="Lang D."/>
            <person name="Vosolsobe S."/>
            <person name="Rombauts S."/>
            <person name="Wilhelmsson P.K.I."/>
            <person name="Janitza P."/>
            <person name="Kern R."/>
            <person name="Heyl A."/>
            <person name="Rumpler F."/>
            <person name="Villalobos L.I.A.C."/>
            <person name="Clay J.M."/>
            <person name="Skokan R."/>
            <person name="Toyoda A."/>
            <person name="Suzuki Y."/>
            <person name="Kagoshima H."/>
            <person name="Schijlen E."/>
            <person name="Tajeshwar N."/>
            <person name="Catarino B."/>
            <person name="Hetherington A.J."/>
            <person name="Saltykova A."/>
            <person name="Bonnot C."/>
            <person name="Breuninger H."/>
            <person name="Symeonidi A."/>
            <person name="Radhakrishnan G.V."/>
            <person name="Van Nieuwerburgh F."/>
            <person name="Deforce D."/>
            <person name="Chang C."/>
            <person name="Karol K.G."/>
            <person name="Hedrich R."/>
            <person name="Ulvskov P."/>
            <person name="Glockner G."/>
            <person name="Delwiche C.F."/>
            <person name="Petrasek J."/>
            <person name="Van de Peer Y."/>
            <person name="Friml J."/>
            <person name="Beilby M."/>
            <person name="Dolan L."/>
            <person name="Kohara Y."/>
            <person name="Sugano S."/>
            <person name="Fujiyama A."/>
            <person name="Delaux P.-M."/>
            <person name="Quint M."/>
            <person name="TheiBen G."/>
            <person name="Hagemann M."/>
            <person name="Harholt J."/>
            <person name="Dunand C."/>
            <person name="Zachgo S."/>
            <person name="Langdale J."/>
            <person name="Maumus F."/>
            <person name="Straeten D.V.D."/>
            <person name="Gould S.B."/>
            <person name="Rensing S.A."/>
        </authorList>
    </citation>
    <scope>NUCLEOTIDE SEQUENCE [LARGE SCALE GENOMIC DNA]</scope>
    <source>
        <strain evidence="2 3">S276</strain>
    </source>
</reference>
<evidence type="ECO:0000256" key="1">
    <source>
        <dbReference type="SAM" id="MobiDB-lite"/>
    </source>
</evidence>
<keyword evidence="3" id="KW-1185">Reference proteome</keyword>
<gene>
    <name evidence="2" type="ORF">CBR_g11010</name>
</gene>
<evidence type="ECO:0000313" key="2">
    <source>
        <dbReference type="EMBL" id="GBG72076.1"/>
    </source>
</evidence>
<feature type="region of interest" description="Disordered" evidence="1">
    <location>
        <begin position="514"/>
        <end position="538"/>
    </location>
</feature>
<feature type="compositionally biased region" description="Basic and acidic residues" evidence="1">
    <location>
        <begin position="520"/>
        <end position="535"/>
    </location>
</feature>
<dbReference type="Proteomes" id="UP000265515">
    <property type="component" value="Unassembled WGS sequence"/>
</dbReference>
<feature type="region of interest" description="Disordered" evidence="1">
    <location>
        <begin position="39"/>
        <end position="228"/>
    </location>
</feature>
<dbReference type="AlphaFoldDB" id="A0A388KPV2"/>
<protein>
    <submittedName>
        <fullName evidence="2">Uncharacterized protein</fullName>
    </submittedName>
</protein>
<feature type="compositionally biased region" description="Basic and acidic residues" evidence="1">
    <location>
        <begin position="167"/>
        <end position="192"/>
    </location>
</feature>
<evidence type="ECO:0000313" key="3">
    <source>
        <dbReference type="Proteomes" id="UP000265515"/>
    </source>
</evidence>
<dbReference type="Gramene" id="GBG72076">
    <property type="protein sequence ID" value="GBG72076"/>
    <property type="gene ID" value="CBR_g11010"/>
</dbReference>
<comment type="caution">
    <text evidence="2">The sequence shown here is derived from an EMBL/GenBank/DDBJ whole genome shotgun (WGS) entry which is preliminary data.</text>
</comment>
<feature type="compositionally biased region" description="Basic and acidic residues" evidence="1">
    <location>
        <begin position="134"/>
        <end position="143"/>
    </location>
</feature>
<feature type="compositionally biased region" description="Basic and acidic residues" evidence="1">
    <location>
        <begin position="467"/>
        <end position="479"/>
    </location>
</feature>
<feature type="compositionally biased region" description="Acidic residues" evidence="1">
    <location>
        <begin position="59"/>
        <end position="71"/>
    </location>
</feature>
<name>A0A388KPV2_CHABU</name>
<feature type="region of interest" description="Disordered" evidence="1">
    <location>
        <begin position="562"/>
        <end position="622"/>
    </location>
</feature>